<dbReference type="InterPro" id="IPR015422">
    <property type="entry name" value="PyrdxlP-dep_Trfase_small"/>
</dbReference>
<proteinExistence type="inferred from homology"/>
<evidence type="ECO:0000256" key="3">
    <source>
        <dbReference type="ARBA" id="ARBA00022898"/>
    </source>
</evidence>
<dbReference type="CDD" id="cd00609">
    <property type="entry name" value="AAT_like"/>
    <property type="match status" value="1"/>
</dbReference>
<protein>
    <recommendedName>
        <fullName evidence="2">cysteine-S-conjugate beta-lyase</fullName>
        <ecNumber evidence="2">4.4.1.13</ecNumber>
    </recommendedName>
</protein>
<keyword evidence="8" id="KW-0032">Aminotransferase</keyword>
<evidence type="ECO:0000256" key="6">
    <source>
        <dbReference type="SAM" id="MobiDB-lite"/>
    </source>
</evidence>
<name>A0A2M9HCQ5_9BIFI</name>
<keyword evidence="8" id="KW-0808">Transferase</keyword>
<dbReference type="GO" id="GO:0030170">
    <property type="term" value="F:pyridoxal phosphate binding"/>
    <property type="evidence" value="ECO:0007669"/>
    <property type="project" value="InterPro"/>
</dbReference>
<keyword evidence="9" id="KW-1185">Reference proteome</keyword>
<dbReference type="Pfam" id="PF00155">
    <property type="entry name" value="Aminotran_1_2"/>
    <property type="match status" value="1"/>
</dbReference>
<comment type="caution">
    <text evidence="8">The sequence shown here is derived from an EMBL/GenBank/DDBJ whole genome shotgun (WGS) entry which is preliminary data.</text>
</comment>
<accession>A0A2M9HCQ5</accession>
<comment type="similarity">
    <text evidence="5">Belongs to the class-II pyridoxal-phosphate-dependent aminotransferase family. MalY/PatB cystathionine beta-lyase subfamily.</text>
</comment>
<feature type="domain" description="Aminotransferase class I/classII large" evidence="7">
    <location>
        <begin position="74"/>
        <end position="425"/>
    </location>
</feature>
<dbReference type="OrthoDB" id="3224382at2"/>
<evidence type="ECO:0000256" key="1">
    <source>
        <dbReference type="ARBA" id="ARBA00001933"/>
    </source>
</evidence>
<sequence>MTIDSSAGTAAADSAAERTVSDHTVSDHTSATYDFTSVIDRHGKDALAVDGLGHMPIAPDPPEPGFDMIPMWVADMNFATVPTIQSAIIERAKHPLFGYFEPSEEYYRAIIDWQSSRNGVTGLTAEHIGYENGVLGGVVSALKAFATPGDAVLLHSPTYVGFTESIGGNGYRIVHSPLKRDDEGTWRMDFDDMDRKIKENHIHVAVFCSPHNPCGRVWERWEIERAMEVYRSNDCVVIADEIWSDIILDGYRHIPTQSVSDDARNRTIAFYAPSKTFNLAGLVGSYHIVYNPYLRDRLVSVSEKTHYNAMNVLSMHALVGAYRPEGHEWLDELRHVLTGNVNYAVDYIRKHFDGVAVSRPQGTYMLFLDCTEWCERHGETIDELEKRAWNVGVAWQDGRLFQHPCAVRVNLALPRERVEEAMRRLSQYVFA</sequence>
<evidence type="ECO:0000313" key="9">
    <source>
        <dbReference type="Proteomes" id="UP000231451"/>
    </source>
</evidence>
<gene>
    <name evidence="8" type="ORF">CSQ87_09240</name>
</gene>
<dbReference type="GO" id="GO:0008483">
    <property type="term" value="F:transaminase activity"/>
    <property type="evidence" value="ECO:0007669"/>
    <property type="project" value="UniProtKB-KW"/>
</dbReference>
<evidence type="ECO:0000256" key="2">
    <source>
        <dbReference type="ARBA" id="ARBA00012224"/>
    </source>
</evidence>
<dbReference type="Proteomes" id="UP000231451">
    <property type="component" value="Unassembled WGS sequence"/>
</dbReference>
<feature type="region of interest" description="Disordered" evidence="6">
    <location>
        <begin position="1"/>
        <end position="23"/>
    </location>
</feature>
<dbReference type="InterPro" id="IPR015421">
    <property type="entry name" value="PyrdxlP-dep_Trfase_major"/>
</dbReference>
<dbReference type="EC" id="4.4.1.13" evidence="2"/>
<evidence type="ECO:0000313" key="8">
    <source>
        <dbReference type="EMBL" id="PJM74576.1"/>
    </source>
</evidence>
<keyword evidence="3" id="KW-0663">Pyridoxal phosphate</keyword>
<evidence type="ECO:0000259" key="7">
    <source>
        <dbReference type="Pfam" id="PF00155"/>
    </source>
</evidence>
<evidence type="ECO:0000256" key="5">
    <source>
        <dbReference type="ARBA" id="ARBA00037974"/>
    </source>
</evidence>
<keyword evidence="4" id="KW-0456">Lyase</keyword>
<comment type="cofactor">
    <cofactor evidence="1">
        <name>pyridoxal 5'-phosphate</name>
        <dbReference type="ChEBI" id="CHEBI:597326"/>
    </cofactor>
</comment>
<dbReference type="AlphaFoldDB" id="A0A2M9HCQ5"/>
<organism evidence="8 9">
    <name type="scientific">Bifidobacterium simiarum</name>
    <dbReference type="NCBI Taxonomy" id="2045441"/>
    <lineage>
        <taxon>Bacteria</taxon>
        <taxon>Bacillati</taxon>
        <taxon>Actinomycetota</taxon>
        <taxon>Actinomycetes</taxon>
        <taxon>Bifidobacteriales</taxon>
        <taxon>Bifidobacteriaceae</taxon>
        <taxon>Bifidobacterium</taxon>
    </lineage>
</organism>
<evidence type="ECO:0000256" key="4">
    <source>
        <dbReference type="ARBA" id="ARBA00023239"/>
    </source>
</evidence>
<dbReference type="InterPro" id="IPR015424">
    <property type="entry name" value="PyrdxlP-dep_Trfase"/>
</dbReference>
<dbReference type="SUPFAM" id="SSF53383">
    <property type="entry name" value="PLP-dependent transferases"/>
    <property type="match status" value="1"/>
</dbReference>
<dbReference type="GO" id="GO:0047804">
    <property type="term" value="F:cysteine-S-conjugate beta-lyase activity"/>
    <property type="evidence" value="ECO:0007669"/>
    <property type="project" value="UniProtKB-EC"/>
</dbReference>
<reference evidence="8 9" key="1">
    <citation type="submission" date="2017-10" db="EMBL/GenBank/DDBJ databases">
        <title>Draft genome sequences of strains TRE 1, TRE 9, TRE H and TRI 7, isolated from tamarins, belonging to four potential novel Bifidobacterium species.</title>
        <authorList>
            <person name="Mattarelli P."/>
            <person name="Modesto M."/>
            <person name="Puglisi E."/>
            <person name="Morelli L."/>
            <person name="Spezio C."/>
            <person name="Bonetti A."/>
            <person name="Sandri C."/>
        </authorList>
    </citation>
    <scope>NUCLEOTIDE SEQUENCE [LARGE SCALE GENOMIC DNA]</scope>
    <source>
        <strain evidence="9">TRI7</strain>
    </source>
</reference>
<dbReference type="InterPro" id="IPR004839">
    <property type="entry name" value="Aminotransferase_I/II_large"/>
</dbReference>
<dbReference type="PANTHER" id="PTHR43525">
    <property type="entry name" value="PROTEIN MALY"/>
    <property type="match status" value="1"/>
</dbReference>
<dbReference type="Gene3D" id="3.40.640.10">
    <property type="entry name" value="Type I PLP-dependent aspartate aminotransferase-like (Major domain)"/>
    <property type="match status" value="1"/>
</dbReference>
<feature type="compositionally biased region" description="Low complexity" evidence="6">
    <location>
        <begin position="1"/>
        <end position="14"/>
    </location>
</feature>
<dbReference type="PANTHER" id="PTHR43525:SF1">
    <property type="entry name" value="PROTEIN MALY"/>
    <property type="match status" value="1"/>
</dbReference>
<dbReference type="Gene3D" id="3.90.1150.10">
    <property type="entry name" value="Aspartate Aminotransferase, domain 1"/>
    <property type="match status" value="1"/>
</dbReference>
<dbReference type="EMBL" id="PEBK01000010">
    <property type="protein sequence ID" value="PJM74576.1"/>
    <property type="molecule type" value="Genomic_DNA"/>
</dbReference>
<dbReference type="InterPro" id="IPR051798">
    <property type="entry name" value="Class-II_PLP-Dep_Aminotrans"/>
</dbReference>